<keyword evidence="2" id="KW-0812">Transmembrane</keyword>
<feature type="transmembrane region" description="Helical" evidence="2">
    <location>
        <begin position="20"/>
        <end position="41"/>
    </location>
</feature>
<dbReference type="RefSeq" id="XP_004185446.1">
    <property type="nucleotide sequence ID" value="XM_004185398.1"/>
</dbReference>
<dbReference type="PROSITE" id="PS50089">
    <property type="entry name" value="ZF_RING_2"/>
    <property type="match status" value="1"/>
</dbReference>
<dbReference type="Gene3D" id="3.30.40.10">
    <property type="entry name" value="Zinc/RING finger domain, C3HC4 (zinc finger)"/>
    <property type="match status" value="1"/>
</dbReference>
<dbReference type="GO" id="GO:0061630">
    <property type="term" value="F:ubiquitin protein ligase activity"/>
    <property type="evidence" value="ECO:0007669"/>
    <property type="project" value="TreeGrafter"/>
</dbReference>
<keyword evidence="2" id="KW-0472">Membrane</keyword>
<evidence type="ECO:0000256" key="2">
    <source>
        <dbReference type="SAM" id="Phobius"/>
    </source>
</evidence>
<dbReference type="OrthoDB" id="20566at2759"/>
<dbReference type="KEGG" id="eiv:EIN_327470"/>
<keyword evidence="1" id="KW-0862">Zinc</keyword>
<dbReference type="VEuPathDB" id="AmoebaDB:EIN_327470"/>
<feature type="transmembrane region" description="Helical" evidence="2">
    <location>
        <begin position="75"/>
        <end position="97"/>
    </location>
</feature>
<dbReference type="AlphaFoldDB" id="A0A0A1TXL9"/>
<sequence length="214" mass="24654">MSIWYIDTTIQASVSIISNVVFRTIQAIIVMSVVVLEIPVMTSPQTLMIFFWSFCKSLILFVTVLVCLPSMRICVVFDLVEKITHLYLSIMITILTFGLNNVYLLKSVMIFMSIFDLWCFLTSAMKNTEMFSLFNEFALNDDDEETCVFSFSFPLIPFNSVPKFHYKECPICMQPFLSKQPVKLLPCGHYFHGECVDSWTHEHDICPLCKVCLS</sequence>
<evidence type="ECO:0000256" key="1">
    <source>
        <dbReference type="PROSITE-ProRule" id="PRU00175"/>
    </source>
</evidence>
<protein>
    <recommendedName>
        <fullName evidence="3">RING-type domain-containing protein</fullName>
    </recommendedName>
</protein>
<dbReference type="InterPro" id="IPR013083">
    <property type="entry name" value="Znf_RING/FYVE/PHD"/>
</dbReference>
<dbReference type="GO" id="GO:0008270">
    <property type="term" value="F:zinc ion binding"/>
    <property type="evidence" value="ECO:0007669"/>
    <property type="project" value="UniProtKB-KW"/>
</dbReference>
<feature type="domain" description="RING-type" evidence="3">
    <location>
        <begin position="169"/>
        <end position="210"/>
    </location>
</feature>
<organism evidence="4 5">
    <name type="scientific">Entamoeba invadens IP1</name>
    <dbReference type="NCBI Taxonomy" id="370355"/>
    <lineage>
        <taxon>Eukaryota</taxon>
        <taxon>Amoebozoa</taxon>
        <taxon>Evosea</taxon>
        <taxon>Archamoebae</taxon>
        <taxon>Mastigamoebida</taxon>
        <taxon>Entamoebidae</taxon>
        <taxon>Entamoeba</taxon>
    </lineage>
</organism>
<dbReference type="GeneID" id="14885174"/>
<proteinExistence type="predicted"/>
<gene>
    <name evidence="4" type="ORF">EIN_327470</name>
</gene>
<accession>A0A0A1TXL9</accession>
<evidence type="ECO:0000313" key="5">
    <source>
        <dbReference type="Proteomes" id="UP000014680"/>
    </source>
</evidence>
<dbReference type="EMBL" id="KB207015">
    <property type="protein sequence ID" value="ELP86100.1"/>
    <property type="molecule type" value="Genomic_DNA"/>
</dbReference>
<keyword evidence="2" id="KW-1133">Transmembrane helix</keyword>
<reference evidence="4 5" key="1">
    <citation type="submission" date="2012-10" db="EMBL/GenBank/DDBJ databases">
        <authorList>
            <person name="Zafar N."/>
            <person name="Inman J."/>
            <person name="Hall N."/>
            <person name="Lorenzi H."/>
            <person name="Caler E."/>
        </authorList>
    </citation>
    <scope>NUCLEOTIDE SEQUENCE [LARGE SCALE GENOMIC DNA]</scope>
    <source>
        <strain evidence="4 5">IP1</strain>
    </source>
</reference>
<evidence type="ECO:0000259" key="3">
    <source>
        <dbReference type="PROSITE" id="PS50089"/>
    </source>
</evidence>
<dbReference type="InterPro" id="IPR001841">
    <property type="entry name" value="Znf_RING"/>
</dbReference>
<feature type="transmembrane region" description="Helical" evidence="2">
    <location>
        <begin position="47"/>
        <end position="68"/>
    </location>
</feature>
<dbReference type="OMA" id="FHENESM"/>
<name>A0A0A1TXL9_ENTIV</name>
<dbReference type="Pfam" id="PF13639">
    <property type="entry name" value="zf-RING_2"/>
    <property type="match status" value="1"/>
</dbReference>
<dbReference type="PANTHER" id="PTHR22765">
    <property type="entry name" value="RING FINGER AND PROTEASE ASSOCIATED DOMAIN-CONTAINING"/>
    <property type="match status" value="1"/>
</dbReference>
<evidence type="ECO:0000313" key="4">
    <source>
        <dbReference type="EMBL" id="ELP86100.1"/>
    </source>
</evidence>
<keyword evidence="1" id="KW-0479">Metal-binding</keyword>
<keyword evidence="5" id="KW-1185">Reference proteome</keyword>
<dbReference type="Proteomes" id="UP000014680">
    <property type="component" value="Unassembled WGS sequence"/>
</dbReference>
<dbReference type="SMART" id="SM00184">
    <property type="entry name" value="RING"/>
    <property type="match status" value="1"/>
</dbReference>
<dbReference type="SUPFAM" id="SSF57850">
    <property type="entry name" value="RING/U-box"/>
    <property type="match status" value="1"/>
</dbReference>
<keyword evidence="1" id="KW-0863">Zinc-finger</keyword>
<dbReference type="InterPro" id="IPR051826">
    <property type="entry name" value="E3_ubiquitin-ligase_domain"/>
</dbReference>
<dbReference type="GO" id="GO:0006511">
    <property type="term" value="P:ubiquitin-dependent protein catabolic process"/>
    <property type="evidence" value="ECO:0007669"/>
    <property type="project" value="TreeGrafter"/>
</dbReference>